<dbReference type="Proteomes" id="UP000016801">
    <property type="component" value="Unassembled WGS sequence"/>
</dbReference>
<dbReference type="InterPro" id="IPR019775">
    <property type="entry name" value="WD40_repeat_CS"/>
</dbReference>
<evidence type="ECO:0000313" key="11">
    <source>
        <dbReference type="Proteomes" id="UP000016801"/>
    </source>
</evidence>
<dbReference type="PANTHER" id="PTHR22847">
    <property type="entry name" value="WD40 REPEAT PROTEIN"/>
    <property type="match status" value="1"/>
</dbReference>
<feature type="compositionally biased region" description="Pro residues" evidence="8">
    <location>
        <begin position="123"/>
        <end position="135"/>
    </location>
</feature>
<feature type="repeat" description="WD" evidence="7">
    <location>
        <begin position="393"/>
        <end position="416"/>
    </location>
</feature>
<dbReference type="OrthoDB" id="674604at2759"/>
<dbReference type="FunFam" id="2.130.10.10:FF:000510">
    <property type="entry name" value="WD repeat protein"/>
    <property type="match status" value="1"/>
</dbReference>
<comment type="similarity">
    <text evidence="4">Belongs to the WD repeat MDV1/CAF4 family.</text>
</comment>
<evidence type="ECO:0000256" key="1">
    <source>
        <dbReference type="ARBA" id="ARBA00022574"/>
    </source>
</evidence>
<dbReference type="PROSITE" id="PS00678">
    <property type="entry name" value="WD_REPEATS_1"/>
    <property type="match status" value="2"/>
</dbReference>
<accession>M1W1N4</accession>
<keyword evidence="2" id="KW-0677">Repeat</keyword>
<evidence type="ECO:0000256" key="2">
    <source>
        <dbReference type="ARBA" id="ARBA00022737"/>
    </source>
</evidence>
<feature type="compositionally biased region" description="Low complexity" evidence="8">
    <location>
        <begin position="102"/>
        <end position="116"/>
    </location>
</feature>
<evidence type="ECO:0000313" key="10">
    <source>
        <dbReference type="EMBL" id="CCE31101.1"/>
    </source>
</evidence>
<dbReference type="PANTHER" id="PTHR22847:SF637">
    <property type="entry name" value="WD REPEAT DOMAIN 5B"/>
    <property type="match status" value="1"/>
</dbReference>
<dbReference type="Pfam" id="PF25175">
    <property type="entry name" value="Beta-prop_WDR5"/>
    <property type="match status" value="1"/>
</dbReference>
<keyword evidence="1 7" id="KW-0853">WD repeat</keyword>
<dbReference type="GO" id="GO:0048188">
    <property type="term" value="C:Set1C/COMPASS complex"/>
    <property type="evidence" value="ECO:0007669"/>
    <property type="project" value="TreeGrafter"/>
</dbReference>
<dbReference type="InterPro" id="IPR036322">
    <property type="entry name" value="WD40_repeat_dom_sf"/>
</dbReference>
<feature type="repeat" description="WD" evidence="7">
    <location>
        <begin position="148"/>
        <end position="189"/>
    </location>
</feature>
<gene>
    <name evidence="10" type="ORF">CPUR_04952</name>
</gene>
<dbReference type="InterPro" id="IPR015943">
    <property type="entry name" value="WD40/YVTN_repeat-like_dom_sf"/>
</dbReference>
<reference evidence="10 11" key="1">
    <citation type="journal article" date="2013" name="PLoS Genet.">
        <title>Plant-symbiotic fungi as chemical engineers: Multi-genome analysis of the Clavicipitaceae reveals dynamics of alkaloid loci.</title>
        <authorList>
            <person name="Schardl C.L."/>
            <person name="Young C.A."/>
            <person name="Hesse U."/>
            <person name="Amyotte S.G."/>
            <person name="Andreeva K."/>
            <person name="Calie P.J."/>
            <person name="Fleetwood D.J."/>
            <person name="Haws D.C."/>
            <person name="Moore N."/>
            <person name="Oeser B."/>
            <person name="Panaccione D.G."/>
            <person name="Schweri K.K."/>
            <person name="Voisey C.R."/>
            <person name="Farman M.L."/>
            <person name="Jaromczyk J.W."/>
            <person name="Roe B.A."/>
            <person name="O'Sullivan D.M."/>
            <person name="Scott B."/>
            <person name="Tudzynski P."/>
            <person name="An Z."/>
            <person name="Arnaoudova E.G."/>
            <person name="Bullock C.T."/>
            <person name="Charlton N.D."/>
            <person name="Chen L."/>
            <person name="Cox M."/>
            <person name="Dinkins R.D."/>
            <person name="Florea S."/>
            <person name="Glenn A.E."/>
            <person name="Gordon A."/>
            <person name="Gueldener U."/>
            <person name="Harris D.R."/>
            <person name="Hollin W."/>
            <person name="Jaromczyk J."/>
            <person name="Johnson R.D."/>
            <person name="Khan A.K."/>
            <person name="Leistner E."/>
            <person name="Leuchtmann A."/>
            <person name="Li C."/>
            <person name="Liu J."/>
            <person name="Liu J."/>
            <person name="Liu M."/>
            <person name="Mace W."/>
            <person name="Machado C."/>
            <person name="Nagabhyru P."/>
            <person name="Pan J."/>
            <person name="Schmid J."/>
            <person name="Sugawara K."/>
            <person name="Steiner U."/>
            <person name="Takach J.E."/>
            <person name="Tanaka E."/>
            <person name="Webb J.S."/>
            <person name="Wilson E.V."/>
            <person name="Wiseman J.L."/>
            <person name="Yoshida R."/>
            <person name="Zeng Z."/>
        </authorList>
    </citation>
    <scope>NUCLEOTIDE SEQUENCE [LARGE SCALE GENOMIC DNA]</scope>
    <source>
        <strain evidence="10 11">20.1</strain>
    </source>
</reference>
<feature type="region of interest" description="Disordered" evidence="8">
    <location>
        <begin position="1"/>
        <end position="149"/>
    </location>
</feature>
<dbReference type="VEuPathDB" id="FungiDB:CPUR_04952"/>
<feature type="repeat" description="WD" evidence="7">
    <location>
        <begin position="286"/>
        <end position="327"/>
    </location>
</feature>
<evidence type="ECO:0000256" key="7">
    <source>
        <dbReference type="PROSITE-ProRule" id="PRU00221"/>
    </source>
</evidence>
<evidence type="ECO:0000256" key="3">
    <source>
        <dbReference type="ARBA" id="ARBA00023054"/>
    </source>
</evidence>
<dbReference type="AlphaFoldDB" id="M1W1N4"/>
<dbReference type="PROSITE" id="PS50294">
    <property type="entry name" value="WD_REPEATS_REGION"/>
    <property type="match status" value="5"/>
</dbReference>
<dbReference type="GO" id="GO:0042393">
    <property type="term" value="F:histone binding"/>
    <property type="evidence" value="ECO:0007669"/>
    <property type="project" value="TreeGrafter"/>
</dbReference>
<dbReference type="SMART" id="SM00320">
    <property type="entry name" value="WD40"/>
    <property type="match status" value="7"/>
</dbReference>
<dbReference type="PROSITE" id="PS50082">
    <property type="entry name" value="WD_REPEATS_2"/>
    <property type="match status" value="6"/>
</dbReference>
<feature type="compositionally biased region" description="Basic and acidic residues" evidence="8">
    <location>
        <begin position="501"/>
        <end position="511"/>
    </location>
</feature>
<dbReference type="eggNOG" id="KOG0266">
    <property type="taxonomic scope" value="Eukaryota"/>
</dbReference>
<dbReference type="SUPFAM" id="SSF50978">
    <property type="entry name" value="WD40 repeat-like"/>
    <property type="match status" value="1"/>
</dbReference>
<evidence type="ECO:0000259" key="9">
    <source>
        <dbReference type="Pfam" id="PF25175"/>
    </source>
</evidence>
<feature type="repeat" description="WD" evidence="7">
    <location>
        <begin position="329"/>
        <end position="370"/>
    </location>
</feature>
<sequence length="511" mass="54808">MDPADDIAQPISRNKRRKTHDDSSLPSSPPGASAHEPSDAAQPDYDASSRRPSAALLTEKYPLRSQSRQASRSPSSCASSSRGASPSSRAARPRTRRRHSDSSTSSQGSQGSQGSRSESEAYSPPPRQDTSPPPREPFRPNYKPVLALHGHTGPVSQVRISPNGKFVASASADGSVKLWDAVTGTHIDTLVGHMAGVSCLAWTPDSNMLASGSDDKAIRLWDRVTGRPKTTTRKSGAGHGTAALRGHHNYIHCLAFSPKGNVLASGSYDEAVFLWDVRAGRLMRSLPAHSDPVSGIDFCRDGTLVASCSTDGLIRVWDASTGQCLRTLVHEDNPAVTNVCFSPNGRFVLAFNLDNCIRLWDYVTGTVKKTYQGHRNEKYAIGGCFGVLDGEPFVASASEDGDIVLWDVRNKVVLQRVQTGHRGVCFWVDVNGETMASAGQDHCVRLYRHVGVKLGEGGGGSGDDEGADTVAGNGVGAEGERQRRFGSAHEMEVQLRNGPPSREEDVKLEDA</sequence>
<feature type="region of interest" description="Disordered" evidence="8">
    <location>
        <begin position="457"/>
        <end position="511"/>
    </location>
</feature>
<feature type="compositionally biased region" description="Low complexity" evidence="8">
    <location>
        <begin position="64"/>
        <end position="90"/>
    </location>
</feature>
<comment type="function">
    <text evidence="6">Involved in mitochondrial fission. Acts as an adapter protein required to form mitochondrial fission complexes. Formation of these complexes is required to promote constriction and fission of the mitochondrial compartment at a late step in mitochondrial division.</text>
</comment>
<feature type="compositionally biased region" description="Basic and acidic residues" evidence="8">
    <location>
        <begin position="478"/>
        <end position="493"/>
    </location>
</feature>
<feature type="repeat" description="WD" evidence="7">
    <location>
        <begin position="244"/>
        <end position="285"/>
    </location>
</feature>
<comment type="caution">
    <text evidence="10">The sequence shown here is derived from an EMBL/GenBank/DDBJ whole genome shotgun (WGS) entry which is preliminary data.</text>
</comment>
<evidence type="ECO:0000256" key="8">
    <source>
        <dbReference type="SAM" id="MobiDB-lite"/>
    </source>
</evidence>
<keyword evidence="11" id="KW-1185">Reference proteome</keyword>
<dbReference type="InterPro" id="IPR020472">
    <property type="entry name" value="WD40_PAC1"/>
</dbReference>
<evidence type="ECO:0000256" key="5">
    <source>
        <dbReference type="ARBA" id="ARBA00039789"/>
    </source>
</evidence>
<dbReference type="InterPro" id="IPR001680">
    <property type="entry name" value="WD40_rpt"/>
</dbReference>
<feature type="domain" description="WDR5-like beta-propeller" evidence="9">
    <location>
        <begin position="148"/>
        <end position="447"/>
    </location>
</feature>
<evidence type="ECO:0000256" key="6">
    <source>
        <dbReference type="ARBA" id="ARBA00043913"/>
    </source>
</evidence>
<dbReference type="PRINTS" id="PR00320">
    <property type="entry name" value="GPROTEINBRPT"/>
</dbReference>
<dbReference type="EMBL" id="CAGA01000027">
    <property type="protein sequence ID" value="CCE31101.1"/>
    <property type="molecule type" value="Genomic_DNA"/>
</dbReference>
<dbReference type="Gene3D" id="2.130.10.10">
    <property type="entry name" value="YVTN repeat-like/Quinoprotein amine dehydrogenase"/>
    <property type="match status" value="1"/>
</dbReference>
<proteinExistence type="inferred from homology"/>
<protein>
    <recommendedName>
        <fullName evidence="5">Mitochondrial division protein 1</fullName>
    </recommendedName>
</protein>
<dbReference type="CDD" id="cd00200">
    <property type="entry name" value="WD40"/>
    <property type="match status" value="1"/>
</dbReference>
<dbReference type="InterPro" id="IPR059122">
    <property type="entry name" value="Beta-prop_WDR5-like"/>
</dbReference>
<name>M1W1N4_CLAP2</name>
<dbReference type="STRING" id="1111077.M1W1N4"/>
<evidence type="ECO:0000256" key="4">
    <source>
        <dbReference type="ARBA" id="ARBA00038415"/>
    </source>
</evidence>
<feature type="repeat" description="WD" evidence="7">
    <location>
        <begin position="190"/>
        <end position="231"/>
    </location>
</feature>
<keyword evidence="3" id="KW-0175">Coiled coil</keyword>
<dbReference type="PhylomeDB" id="M1W1N4"/>
<dbReference type="HOGENOM" id="CLU_000288_57_1_1"/>
<organism evidence="10 11">
    <name type="scientific">Claviceps purpurea (strain 20.1)</name>
    <name type="common">Ergot fungus</name>
    <name type="synonym">Sphacelia segetum</name>
    <dbReference type="NCBI Taxonomy" id="1111077"/>
    <lineage>
        <taxon>Eukaryota</taxon>
        <taxon>Fungi</taxon>
        <taxon>Dikarya</taxon>
        <taxon>Ascomycota</taxon>
        <taxon>Pezizomycotina</taxon>
        <taxon>Sordariomycetes</taxon>
        <taxon>Hypocreomycetidae</taxon>
        <taxon>Hypocreales</taxon>
        <taxon>Clavicipitaceae</taxon>
        <taxon>Claviceps</taxon>
    </lineage>
</organism>